<organism evidence="7 8">
    <name type="scientific">Methanobacterium alkalithermotolerans</name>
    <dbReference type="NCBI Taxonomy" id="2731220"/>
    <lineage>
        <taxon>Archaea</taxon>
        <taxon>Methanobacteriati</taxon>
        <taxon>Methanobacteriota</taxon>
        <taxon>Methanomada group</taxon>
        <taxon>Methanobacteria</taxon>
        <taxon>Methanobacteriales</taxon>
        <taxon>Methanobacteriaceae</taxon>
        <taxon>Methanobacterium</taxon>
    </lineage>
</organism>
<gene>
    <name evidence="7" type="ORF">HYG87_02475</name>
</gene>
<dbReference type="SUPFAM" id="SSF52540">
    <property type="entry name" value="P-loop containing nucleoside triphosphate hydrolases"/>
    <property type="match status" value="1"/>
</dbReference>
<reference evidence="7" key="1">
    <citation type="submission" date="2020-07" db="EMBL/GenBank/DDBJ databases">
        <title>Methanobacterium. sp. MethCan genome.</title>
        <authorList>
            <person name="Postec A."/>
            <person name="Quemeneur M."/>
        </authorList>
    </citation>
    <scope>NUCLEOTIDE SEQUENCE</scope>
    <source>
        <strain evidence="7">MethCAN</strain>
    </source>
</reference>
<evidence type="ECO:0000256" key="1">
    <source>
        <dbReference type="ARBA" id="ARBA00022741"/>
    </source>
</evidence>
<dbReference type="RefSeq" id="WP_211533662.1">
    <property type="nucleotide sequence ID" value="NZ_CP058560.1"/>
</dbReference>
<dbReference type="Pfam" id="PF19131">
    <property type="entry name" value="DUF5814"/>
    <property type="match status" value="1"/>
</dbReference>
<dbReference type="InterPro" id="IPR001650">
    <property type="entry name" value="Helicase_C-like"/>
</dbReference>
<protein>
    <submittedName>
        <fullName evidence="7">DEAD/DEAH box helicase</fullName>
    </submittedName>
</protein>
<dbReference type="InterPro" id="IPR043852">
    <property type="entry name" value="DUF5814"/>
</dbReference>
<dbReference type="GO" id="GO:0140097">
    <property type="term" value="F:catalytic activity, acting on DNA"/>
    <property type="evidence" value="ECO:0007669"/>
    <property type="project" value="UniProtKB-ARBA"/>
</dbReference>
<dbReference type="PROSITE" id="PS51194">
    <property type="entry name" value="HELICASE_CTER"/>
    <property type="match status" value="1"/>
</dbReference>
<dbReference type="OrthoDB" id="39583at2157"/>
<keyword evidence="1" id="KW-0547">Nucleotide-binding</keyword>
<evidence type="ECO:0000259" key="5">
    <source>
        <dbReference type="PROSITE" id="PS51192"/>
    </source>
</evidence>
<dbReference type="Pfam" id="PF00271">
    <property type="entry name" value="Helicase_C"/>
    <property type="match status" value="1"/>
</dbReference>
<dbReference type="SMART" id="SM00487">
    <property type="entry name" value="DEXDc"/>
    <property type="match status" value="1"/>
</dbReference>
<dbReference type="InterPro" id="IPR014001">
    <property type="entry name" value="Helicase_ATP-bd"/>
</dbReference>
<feature type="domain" description="Helicase C-terminal" evidence="6">
    <location>
        <begin position="409"/>
        <end position="591"/>
    </location>
</feature>
<dbReference type="GO" id="GO:0016787">
    <property type="term" value="F:hydrolase activity"/>
    <property type="evidence" value="ECO:0007669"/>
    <property type="project" value="UniProtKB-KW"/>
</dbReference>
<dbReference type="PROSITE" id="PS51192">
    <property type="entry name" value="HELICASE_ATP_BIND_1"/>
    <property type="match status" value="1"/>
</dbReference>
<feature type="domain" description="Helicase ATP-binding" evidence="5">
    <location>
        <begin position="228"/>
        <end position="404"/>
    </location>
</feature>
<evidence type="ECO:0000259" key="6">
    <source>
        <dbReference type="PROSITE" id="PS51194"/>
    </source>
</evidence>
<dbReference type="PANTHER" id="PTHR47961:SF1">
    <property type="entry name" value="ATP-DEPENDENT HELICASE MJ1401-RELATED"/>
    <property type="match status" value="1"/>
</dbReference>
<dbReference type="SMART" id="SM00490">
    <property type="entry name" value="HELICc"/>
    <property type="match status" value="1"/>
</dbReference>
<evidence type="ECO:0000313" key="7">
    <source>
        <dbReference type="EMBL" id="QUH22715.1"/>
    </source>
</evidence>
<keyword evidence="4" id="KW-0067">ATP-binding</keyword>
<dbReference type="Gene3D" id="3.40.50.300">
    <property type="entry name" value="P-loop containing nucleotide triphosphate hydrolases"/>
    <property type="match status" value="2"/>
</dbReference>
<dbReference type="GO" id="GO:0003676">
    <property type="term" value="F:nucleic acid binding"/>
    <property type="evidence" value="ECO:0007669"/>
    <property type="project" value="InterPro"/>
</dbReference>
<keyword evidence="2" id="KW-0378">Hydrolase</keyword>
<dbReference type="CDD" id="cd18795">
    <property type="entry name" value="SF2_C_Ski2"/>
    <property type="match status" value="1"/>
</dbReference>
<dbReference type="InterPro" id="IPR011545">
    <property type="entry name" value="DEAD/DEAH_box_helicase_dom"/>
</dbReference>
<evidence type="ECO:0000313" key="8">
    <source>
        <dbReference type="Proteomes" id="UP000681041"/>
    </source>
</evidence>
<dbReference type="PANTHER" id="PTHR47961">
    <property type="entry name" value="DNA POLYMERASE THETA, PUTATIVE (AFU_ORTHOLOGUE AFUA_1G05260)-RELATED"/>
    <property type="match status" value="1"/>
</dbReference>
<accession>A0A8T8K5D5</accession>
<dbReference type="GO" id="GO:0005524">
    <property type="term" value="F:ATP binding"/>
    <property type="evidence" value="ECO:0007669"/>
    <property type="project" value="UniProtKB-KW"/>
</dbReference>
<name>A0A8T8K5D5_9EURY</name>
<proteinExistence type="predicted"/>
<dbReference type="Pfam" id="PF00270">
    <property type="entry name" value="DEAD"/>
    <property type="match status" value="1"/>
</dbReference>
<dbReference type="GeneID" id="64819594"/>
<dbReference type="KEGG" id="meme:HYG87_02475"/>
<sequence length="835" mass="95362">MIILKKKKKILEMFPIGSPKGALNSRRKPEFYGYIKFRKTPGGSKIHRFVVKNDKETVLPPQEAIKLLRKQAVFLIGKDEETEEFLDSLNIKYRRTQICQHCTMEGNITIITSKSSFNHHQQKICRMCAEEEIKRELKYRGINKKTFNSFKRLLDKTGNLDKVLQVMDPGFDPLKNKELTLFDKITSIRDKNIPEIDINSLKLPEKFKRALKKQGSSKLLPVQYLALENGLLQGESLLVVSATASGKTLIGELSGIPAALNGKKFIFLTPLVALANQKYRDFKKRYSPLGLKTSIKVGMSRIKAREEIKLPDDDIKEADIIVGTYEGVDFMLRSGKSHLLENLGVVVIDEIHTLDDEERGPRLNGLIKRLKTIFPGIQVIGLSATVKNPLQIAEQFKMKLVEYDRRPVPLERHLIFTRSEEEKKLLMTRISRQEFKEKSKKGFHGQTIIFTNSRRKTHLIANYLTRHRVKAAAYHAGLSYAQKERIEKSFSRQEISTVVTTAALAAGVDFPASQVIFETLLMGNKWITPNEFSQMLGRAGRPSYHDRGRVYLLGEIGLTFDEETEELKAVELLESDVDSVHVYYSPEDTLEQILADISSYALKNTEDISKFYQGMPLSTDIDQALLTMESYGWIKVDQGIIKPTRYGRAVSVSFLNSEDAYYIQKNLKRKSKKGPLDIALYLEPFESAYLSSRLHRQLSKAVKAHFSTRLMADSTRDIISSGENLVKLDVGLQETVLNIQIDFMSCECKERPFCDCLQRELSSKIIKSRLNGYDPLDISRRLLNRYQIQAYPGDIFSWLDRVVRMLDGIKRIAHATHNHKKAKECSRLIKALEKG</sequence>
<evidence type="ECO:0000256" key="2">
    <source>
        <dbReference type="ARBA" id="ARBA00022801"/>
    </source>
</evidence>
<keyword evidence="3 7" id="KW-0347">Helicase</keyword>
<evidence type="ECO:0000256" key="3">
    <source>
        <dbReference type="ARBA" id="ARBA00022806"/>
    </source>
</evidence>
<dbReference type="AlphaFoldDB" id="A0A8T8K5D5"/>
<dbReference type="EMBL" id="CP058560">
    <property type="protein sequence ID" value="QUH22715.1"/>
    <property type="molecule type" value="Genomic_DNA"/>
</dbReference>
<dbReference type="InterPro" id="IPR050474">
    <property type="entry name" value="Hel308_SKI2-like"/>
</dbReference>
<keyword evidence="8" id="KW-1185">Reference proteome</keyword>
<dbReference type="GO" id="GO:0004386">
    <property type="term" value="F:helicase activity"/>
    <property type="evidence" value="ECO:0007669"/>
    <property type="project" value="UniProtKB-KW"/>
</dbReference>
<dbReference type="Gene3D" id="1.10.3380.30">
    <property type="match status" value="1"/>
</dbReference>
<evidence type="ECO:0000256" key="4">
    <source>
        <dbReference type="ARBA" id="ARBA00022840"/>
    </source>
</evidence>
<dbReference type="Proteomes" id="UP000681041">
    <property type="component" value="Chromosome"/>
</dbReference>
<dbReference type="InterPro" id="IPR027417">
    <property type="entry name" value="P-loop_NTPase"/>
</dbReference>